<dbReference type="AlphaFoldDB" id="U9T8H4"/>
<dbReference type="HOGENOM" id="CLU_1816802_0_0_1"/>
<proteinExistence type="predicted"/>
<gene>
    <name evidence="1" type="ORF">GLOINDRAFT_85340</name>
</gene>
<organism evidence="1">
    <name type="scientific">Rhizophagus irregularis (strain DAOM 181602 / DAOM 197198 / MUCL 43194)</name>
    <name type="common">Arbuscular mycorrhizal fungus</name>
    <name type="synonym">Glomus intraradices</name>
    <dbReference type="NCBI Taxonomy" id="747089"/>
    <lineage>
        <taxon>Eukaryota</taxon>
        <taxon>Fungi</taxon>
        <taxon>Fungi incertae sedis</taxon>
        <taxon>Mucoromycota</taxon>
        <taxon>Glomeromycotina</taxon>
        <taxon>Glomeromycetes</taxon>
        <taxon>Glomerales</taxon>
        <taxon>Glomeraceae</taxon>
        <taxon>Rhizophagus</taxon>
    </lineage>
</organism>
<accession>U9T8H4</accession>
<evidence type="ECO:0000313" key="1">
    <source>
        <dbReference type="EMBL" id="ESA04455.1"/>
    </source>
</evidence>
<sequence>MKKTFRLVLLPIFTGPYTIALTSFNSFCVVSAKYVTFSISETSWCKALDERSIKNTLDTLQLALDRHVPLGESETCLQRKLRYKRKKDKGYAYKRFLGETHEVALSLLRNDCDPNKCTDFLDKKDEVTDKNSIFSLKLVKDI</sequence>
<protein>
    <submittedName>
        <fullName evidence="1">Uncharacterized protein</fullName>
    </submittedName>
</protein>
<dbReference type="EMBL" id="KI294303">
    <property type="protein sequence ID" value="ESA04455.1"/>
    <property type="molecule type" value="Genomic_DNA"/>
</dbReference>
<name>U9T8H4_RHIID</name>
<reference evidence="1" key="1">
    <citation type="submission" date="2013-07" db="EMBL/GenBank/DDBJ databases">
        <title>The genome of an arbuscular mycorrhizal fungus provides insights into the evolution of the oldest plant symbiosis.</title>
        <authorList>
            <consortium name="DOE Joint Genome Institute"/>
            <person name="Tisserant E."/>
            <person name="Malbreil M."/>
            <person name="Kuo A."/>
            <person name="Kohler A."/>
            <person name="Symeonidi A."/>
            <person name="Balestrini R."/>
            <person name="Charron P."/>
            <person name="Duensing N."/>
            <person name="Frei-dit-Frey N."/>
            <person name="Gianinazzi-Pearson V."/>
            <person name="Gilbert B."/>
            <person name="Handa Y."/>
            <person name="Hijri M."/>
            <person name="Kaul R."/>
            <person name="Kawaguchi M."/>
            <person name="Krajinski F."/>
            <person name="Lammers P."/>
            <person name="Lapierre D."/>
            <person name="Masclaux F.G."/>
            <person name="Murat C."/>
            <person name="Morin E."/>
            <person name="Ndikumana S."/>
            <person name="Pagni M."/>
            <person name="Petitpierre D."/>
            <person name="Requena N."/>
            <person name="Rosikiewicz P."/>
            <person name="Riley R."/>
            <person name="Saito K."/>
            <person name="San Clemente H."/>
            <person name="Shapiro H."/>
            <person name="van Tuinen D."/>
            <person name="Becard G."/>
            <person name="Bonfante P."/>
            <person name="Paszkowski U."/>
            <person name="Shachar-Hill Y."/>
            <person name="Young J.P."/>
            <person name="Sanders I.R."/>
            <person name="Henrissat B."/>
            <person name="Rensing S.A."/>
            <person name="Grigoriev I.V."/>
            <person name="Corradi N."/>
            <person name="Roux C."/>
            <person name="Martin F."/>
        </authorList>
    </citation>
    <scope>NUCLEOTIDE SEQUENCE</scope>
    <source>
        <strain evidence="1">DAOM 197198</strain>
    </source>
</reference>